<keyword evidence="8" id="KW-0238">DNA-binding</keyword>
<feature type="compositionally biased region" description="Polar residues" evidence="13">
    <location>
        <begin position="769"/>
        <end position="787"/>
    </location>
</feature>
<dbReference type="InterPro" id="IPR036236">
    <property type="entry name" value="Znf_C2H2_sf"/>
</dbReference>
<keyword evidence="4" id="KW-0677">Repeat</keyword>
<keyword evidence="2" id="KW-0678">Repressor</keyword>
<evidence type="ECO:0000256" key="3">
    <source>
        <dbReference type="ARBA" id="ARBA00022723"/>
    </source>
</evidence>
<evidence type="ECO:0000256" key="9">
    <source>
        <dbReference type="ARBA" id="ARBA00023159"/>
    </source>
</evidence>
<dbReference type="SUPFAM" id="SSF57667">
    <property type="entry name" value="beta-beta-alpha zinc fingers"/>
    <property type="match status" value="5"/>
</dbReference>
<evidence type="ECO:0000256" key="12">
    <source>
        <dbReference type="PROSITE-ProRule" id="PRU00042"/>
    </source>
</evidence>
<feature type="domain" description="CCHC FOG-type" evidence="15">
    <location>
        <begin position="150"/>
        <end position="183"/>
    </location>
</feature>
<keyword evidence="11" id="KW-0539">Nucleus</keyword>
<evidence type="ECO:0000256" key="6">
    <source>
        <dbReference type="ARBA" id="ARBA00022833"/>
    </source>
</evidence>
<accession>A0ABM1TFC3</accession>
<evidence type="ECO:0000256" key="8">
    <source>
        <dbReference type="ARBA" id="ARBA00023125"/>
    </source>
</evidence>
<dbReference type="Proteomes" id="UP000694941">
    <property type="component" value="Unplaced"/>
</dbReference>
<dbReference type="RefSeq" id="XP_022254579.1">
    <property type="nucleotide sequence ID" value="XM_022398871.1"/>
</dbReference>
<dbReference type="PANTHER" id="PTHR12958">
    <property type="entry name" value="FRIEND OF GATA2-RELATED"/>
    <property type="match status" value="1"/>
</dbReference>
<feature type="region of interest" description="Disordered" evidence="13">
    <location>
        <begin position="706"/>
        <end position="787"/>
    </location>
</feature>
<feature type="domain" description="CCHC FOG-type" evidence="15">
    <location>
        <begin position="9"/>
        <end position="42"/>
    </location>
</feature>
<evidence type="ECO:0000256" key="1">
    <source>
        <dbReference type="ARBA" id="ARBA00004123"/>
    </source>
</evidence>
<dbReference type="PANTHER" id="PTHR12958:SF3">
    <property type="entry name" value="ZINC FINGER PROTEIN USH"/>
    <property type="match status" value="1"/>
</dbReference>
<comment type="subcellular location">
    <subcellularLocation>
        <location evidence="1">Nucleus</location>
    </subcellularLocation>
</comment>
<evidence type="ECO:0000256" key="13">
    <source>
        <dbReference type="SAM" id="MobiDB-lite"/>
    </source>
</evidence>
<evidence type="ECO:0000313" key="17">
    <source>
        <dbReference type="RefSeq" id="XP_022254579.1"/>
    </source>
</evidence>
<dbReference type="InterPro" id="IPR059121">
    <property type="entry name" value="CCHC_ZFPM2-like"/>
</dbReference>
<keyword evidence="6" id="KW-0862">Zinc</keyword>
<evidence type="ECO:0000256" key="2">
    <source>
        <dbReference type="ARBA" id="ARBA00022491"/>
    </source>
</evidence>
<evidence type="ECO:0000259" key="15">
    <source>
        <dbReference type="PROSITE" id="PS51810"/>
    </source>
</evidence>
<evidence type="ECO:0000256" key="7">
    <source>
        <dbReference type="ARBA" id="ARBA00023015"/>
    </source>
</evidence>
<name>A0ABM1TFC3_LIMPO</name>
<dbReference type="GeneID" id="106470270"/>
<feature type="compositionally biased region" description="Low complexity" evidence="13">
    <location>
        <begin position="727"/>
        <end position="736"/>
    </location>
</feature>
<gene>
    <name evidence="17" type="primary">LOC106470270</name>
</gene>
<organism evidence="16 17">
    <name type="scientific">Limulus polyphemus</name>
    <name type="common">Atlantic horseshoe crab</name>
    <dbReference type="NCBI Taxonomy" id="6850"/>
    <lineage>
        <taxon>Eukaryota</taxon>
        <taxon>Metazoa</taxon>
        <taxon>Ecdysozoa</taxon>
        <taxon>Arthropoda</taxon>
        <taxon>Chelicerata</taxon>
        <taxon>Merostomata</taxon>
        <taxon>Xiphosura</taxon>
        <taxon>Limulidae</taxon>
        <taxon>Limulus</taxon>
    </lineage>
</organism>
<dbReference type="Pfam" id="PF13909">
    <property type="entry name" value="zf-H2C2_5"/>
    <property type="match status" value="1"/>
</dbReference>
<dbReference type="PROSITE" id="PS51810">
    <property type="entry name" value="ZF_CCHC_FOG"/>
    <property type="match status" value="5"/>
</dbReference>
<feature type="compositionally biased region" description="Basic and acidic residues" evidence="13">
    <location>
        <begin position="737"/>
        <end position="768"/>
    </location>
</feature>
<evidence type="ECO:0000313" key="16">
    <source>
        <dbReference type="Proteomes" id="UP000694941"/>
    </source>
</evidence>
<keyword evidence="9" id="KW-0010">Activator</keyword>
<sequence>MSRESAHLVNKHGGYRCVPCGIMFSSEKTLHAHQTFYCSHRQETKDDISFPVQNINQEEPVVELSVNNFEPKPKQEEAREENCSKHNIFQVDITSNDLKLDAHGESENKMITSKFEKFRCSYCFYASDKKSGLTRHMRIHETPISYTSETSPPPSRYCSLCHIQFCSMNTFQAHKKHYCNNRKVQVASSTCKSSVEPQLVESQNFNVQDSEESELQRIPTLEAKEPLINSCFHATSTNPLIAMPYLPPVVVKSISSNVLLPSATVKLNGSLLSESEPTCYSSLRNTLPLKVGIPCDNLPCVQSSKILAEDDCPEEKPSTNNCGEVLKKTQKEEILETQSSGVLGLDKCSEQKAPEKKTHEKEILETQSSGVLGLDKCSEQKAPEFPIDLTVGKDINNANVFISLNEHSHSSSDDNMTVLCKSECHKNIEPHQPYTTMKTELSSAISCGLLPSRLQMSCHKPALVNSSNPFSDVPSSSTNSQALVKQGSSQCKECNIVFYKYENYMIHKKNYCSSRQQKTKHNTVTPSKTKHNTITPTATSSTIIDTELQQDGTCDLEIDSSKITAANKTLETLPSQPIERQYFQFFCLACGVKFTSLKNLKAHQTYYCSKPSEMAGLTSEPTPQGLMCNRCRMCYTSEEVFRSHPCFIRIQNFIFSPFDALSMLSPTTADPNMFNETSSSFKCMFCGYIGHTIRGMRTHVRAHLESNASPSENVSTKNRPQNHESQTHLTTTTNVTHSDEKKKRSASESTRLSKNEDKNISRERRQQKDTSPINLAESTPTSSKYNDNNCKHNFCLFESMDARNRCPSEGVHNTSSERECPILEIERRSSENSPVHQIQSETRVSFKMRDDTNENVKTEESSVLAPSLVQDASTTRGVLRLSKDKEMVARSSSDDEPNDVQHQFLNEQVHWCMLCPYYSKYKGNVVRHIQNTHKDLVNPHNTTMFLLSSSTFLQDTNMASSSSSNDNDPSNFLKESNSQIESYINRKEKKRDLDLDEHLVEEVQQNNRCKRKVSNANRLTRKNQGPKFCKSCNISFKYLPSFIAHKKYYCSSHDRESIPHEV</sequence>
<dbReference type="Pfam" id="PF25445">
    <property type="entry name" value="CCHC_ZFPM2"/>
    <property type="match status" value="2"/>
</dbReference>
<keyword evidence="7" id="KW-0805">Transcription regulation</keyword>
<dbReference type="InterPro" id="IPR039746">
    <property type="entry name" value="FOG"/>
</dbReference>
<feature type="domain" description="CCHC FOG-type" evidence="15">
    <location>
        <begin position="579"/>
        <end position="612"/>
    </location>
</feature>
<dbReference type="InterPro" id="IPR013087">
    <property type="entry name" value="Znf_C2H2_type"/>
</dbReference>
<evidence type="ECO:0000256" key="10">
    <source>
        <dbReference type="ARBA" id="ARBA00023163"/>
    </source>
</evidence>
<feature type="domain" description="C2H2-type" evidence="14">
    <location>
        <begin position="15"/>
        <end position="45"/>
    </location>
</feature>
<dbReference type="PROSITE" id="PS50157">
    <property type="entry name" value="ZINC_FINGER_C2H2_2"/>
    <property type="match status" value="2"/>
</dbReference>
<dbReference type="InterPro" id="IPR034731">
    <property type="entry name" value="Znf_CCHC_FOG"/>
</dbReference>
<dbReference type="Pfam" id="PF12874">
    <property type="entry name" value="zf-met"/>
    <property type="match status" value="1"/>
</dbReference>
<keyword evidence="5 12" id="KW-0863">Zinc-finger</keyword>
<feature type="domain" description="CCHC FOG-type" evidence="15">
    <location>
        <begin position="1021"/>
        <end position="1054"/>
    </location>
</feature>
<keyword evidence="10" id="KW-0804">Transcription</keyword>
<feature type="compositionally biased region" description="Polar residues" evidence="13">
    <location>
        <begin position="706"/>
        <end position="719"/>
    </location>
</feature>
<feature type="domain" description="C2H2-type" evidence="14">
    <location>
        <begin position="118"/>
        <end position="140"/>
    </location>
</feature>
<feature type="domain" description="CCHC FOG-type" evidence="15">
    <location>
        <begin position="483"/>
        <end position="516"/>
    </location>
</feature>
<keyword evidence="3" id="KW-0479">Metal-binding</keyword>
<protein>
    <submittedName>
        <fullName evidence="17">Zinc finger protein ZFPM2-like</fullName>
    </submittedName>
</protein>
<keyword evidence="16" id="KW-1185">Reference proteome</keyword>
<evidence type="ECO:0000259" key="14">
    <source>
        <dbReference type="PROSITE" id="PS50157"/>
    </source>
</evidence>
<evidence type="ECO:0000256" key="4">
    <source>
        <dbReference type="ARBA" id="ARBA00022737"/>
    </source>
</evidence>
<dbReference type="SMART" id="SM00355">
    <property type="entry name" value="ZnF_C2H2"/>
    <property type="match status" value="8"/>
</dbReference>
<proteinExistence type="predicted"/>
<evidence type="ECO:0000256" key="5">
    <source>
        <dbReference type="ARBA" id="ARBA00022771"/>
    </source>
</evidence>
<evidence type="ECO:0000256" key="11">
    <source>
        <dbReference type="ARBA" id="ARBA00023242"/>
    </source>
</evidence>
<reference evidence="17" key="1">
    <citation type="submission" date="2025-08" db="UniProtKB">
        <authorList>
            <consortium name="RefSeq"/>
        </authorList>
    </citation>
    <scope>IDENTIFICATION</scope>
    <source>
        <tissue evidence="17">Muscle</tissue>
    </source>
</reference>